<dbReference type="Proteomes" id="UP000887564">
    <property type="component" value="Unplaced"/>
</dbReference>
<organism evidence="1 2">
    <name type="scientific">Parascaris equorum</name>
    <name type="common">Equine roundworm</name>
    <dbReference type="NCBI Taxonomy" id="6256"/>
    <lineage>
        <taxon>Eukaryota</taxon>
        <taxon>Metazoa</taxon>
        <taxon>Ecdysozoa</taxon>
        <taxon>Nematoda</taxon>
        <taxon>Chromadorea</taxon>
        <taxon>Rhabditida</taxon>
        <taxon>Spirurina</taxon>
        <taxon>Ascaridomorpha</taxon>
        <taxon>Ascaridoidea</taxon>
        <taxon>Ascarididae</taxon>
        <taxon>Parascaris</taxon>
    </lineage>
</organism>
<keyword evidence="1" id="KW-1185">Reference proteome</keyword>
<reference evidence="2" key="1">
    <citation type="submission" date="2022-11" db="UniProtKB">
        <authorList>
            <consortium name="WormBaseParasite"/>
        </authorList>
    </citation>
    <scope>IDENTIFICATION</scope>
</reference>
<sequence>MRNGIMGVCREGTPVNCFRITETSLCVSLARKPILSPLRQYCQSHTTLPQ</sequence>
<evidence type="ECO:0000313" key="2">
    <source>
        <dbReference type="WBParaSite" id="PEQ_0000392101-mRNA-1"/>
    </source>
</evidence>
<dbReference type="AlphaFoldDB" id="A0A914RB66"/>
<evidence type="ECO:0000313" key="1">
    <source>
        <dbReference type="Proteomes" id="UP000887564"/>
    </source>
</evidence>
<proteinExistence type="predicted"/>
<accession>A0A914RB66</accession>
<name>A0A914RB66_PAREQ</name>
<dbReference type="WBParaSite" id="PEQ_0000392101-mRNA-1">
    <property type="protein sequence ID" value="PEQ_0000392101-mRNA-1"/>
    <property type="gene ID" value="PEQ_0000392101"/>
</dbReference>
<protein>
    <submittedName>
        <fullName evidence="2">Uncharacterized protein</fullName>
    </submittedName>
</protein>